<sequence length="545" mass="61858">NAMSPPRRSTTRNNKRVIPDFLRRFGGSQNAVPNASTIRYTGPHNAWATLVPLDNRGLPSIYLTEKMHYLGNQEHNEPMFRRLPVDPQIAMFHCSIFKEYVDGIGTVVKLQNLSRNGAVKVLERELMSNQFFELKEGDSIKFPSSKGDWYSYSIEIDLKPEGRFHNDYKIKGILGMGHFGEVKLATLANAVGSESKFQEYAVKIIDKNTVSKKPNTKLHDEIIIMHKIEHPSLVRIRNLYNEGDKLYLVMDYIKDGEFFDFISKKKKLSEYETRIIFKQLFEATKYLHDHRIVHRDLKPENILMSNKAKLEVKITDFGLSKLLGPEYSLMKTMCGTPLYIAPEVLDRSPRRSYGKAVDMWSLGVILYVCLCGYPPFAKDFAPPTFEEQIRLGIYRFYPPAWSYISNEAKGLIRSLLNVNVKDRLTASQALEHPFMQMLPLPQPVSLVPVVDNAPTLTRVKSNIPPSDEVKIIFAQKLSALSKRAESGDDVDDSNDVDTASFVTADTIISSNYFSPPVQDESIYYSAIEFNSSSFGSHSSGGSFNF</sequence>
<comment type="caution">
    <text evidence="5">The sequence shown here is derived from an EMBL/GenBank/DDBJ whole genome shotgun (WGS) entry which is preliminary data.</text>
</comment>
<feature type="non-terminal residue" evidence="5">
    <location>
        <position position="1"/>
    </location>
</feature>
<keyword evidence="1 3" id="KW-0547">Nucleotide-binding</keyword>
<evidence type="ECO:0000313" key="5">
    <source>
        <dbReference type="EMBL" id="CAG8567171.1"/>
    </source>
</evidence>
<name>A0ABN7UD67_GIGMA</name>
<dbReference type="SUPFAM" id="SSF49879">
    <property type="entry name" value="SMAD/FHA domain"/>
    <property type="match status" value="1"/>
</dbReference>
<proteinExistence type="predicted"/>
<keyword evidence="2 3" id="KW-0067">ATP-binding</keyword>
<dbReference type="EMBL" id="CAJVQB010002231">
    <property type="protein sequence ID" value="CAG8567171.1"/>
    <property type="molecule type" value="Genomic_DNA"/>
</dbReference>
<evidence type="ECO:0000256" key="3">
    <source>
        <dbReference type="PROSITE-ProRule" id="PRU10141"/>
    </source>
</evidence>
<evidence type="ECO:0000256" key="1">
    <source>
        <dbReference type="ARBA" id="ARBA00022741"/>
    </source>
</evidence>
<dbReference type="InterPro" id="IPR008271">
    <property type="entry name" value="Ser/Thr_kinase_AS"/>
</dbReference>
<dbReference type="Gene3D" id="2.60.200.20">
    <property type="match status" value="1"/>
</dbReference>
<gene>
    <name evidence="5" type="ORF">GMARGA_LOCUS5306</name>
</gene>
<dbReference type="PROSITE" id="PS00107">
    <property type="entry name" value="PROTEIN_KINASE_ATP"/>
    <property type="match status" value="1"/>
</dbReference>
<dbReference type="Proteomes" id="UP000789901">
    <property type="component" value="Unassembled WGS sequence"/>
</dbReference>
<feature type="domain" description="Protein kinase" evidence="4">
    <location>
        <begin position="168"/>
        <end position="435"/>
    </location>
</feature>
<dbReference type="InterPro" id="IPR017441">
    <property type="entry name" value="Protein_kinase_ATP_BS"/>
</dbReference>
<evidence type="ECO:0000259" key="4">
    <source>
        <dbReference type="PROSITE" id="PS50011"/>
    </source>
</evidence>
<dbReference type="SUPFAM" id="SSF56112">
    <property type="entry name" value="Protein kinase-like (PK-like)"/>
    <property type="match status" value="1"/>
</dbReference>
<feature type="binding site" evidence="3">
    <location>
        <position position="203"/>
    </location>
    <ligand>
        <name>ATP</name>
        <dbReference type="ChEBI" id="CHEBI:30616"/>
    </ligand>
</feature>
<evidence type="ECO:0000256" key="2">
    <source>
        <dbReference type="ARBA" id="ARBA00022840"/>
    </source>
</evidence>
<dbReference type="PANTHER" id="PTHR24347">
    <property type="entry name" value="SERINE/THREONINE-PROTEIN KINASE"/>
    <property type="match status" value="1"/>
</dbReference>
<dbReference type="CDD" id="cd05117">
    <property type="entry name" value="STKc_CAMK"/>
    <property type="match status" value="1"/>
</dbReference>
<dbReference type="InterPro" id="IPR008984">
    <property type="entry name" value="SMAD_FHA_dom_sf"/>
</dbReference>
<keyword evidence="6" id="KW-1185">Reference proteome</keyword>
<dbReference type="InterPro" id="IPR011009">
    <property type="entry name" value="Kinase-like_dom_sf"/>
</dbReference>
<dbReference type="PROSITE" id="PS50011">
    <property type="entry name" value="PROTEIN_KINASE_DOM"/>
    <property type="match status" value="1"/>
</dbReference>
<evidence type="ECO:0000313" key="6">
    <source>
        <dbReference type="Proteomes" id="UP000789901"/>
    </source>
</evidence>
<accession>A0ABN7UD67</accession>
<dbReference type="InterPro" id="IPR000719">
    <property type="entry name" value="Prot_kinase_dom"/>
</dbReference>
<organism evidence="5 6">
    <name type="scientific">Gigaspora margarita</name>
    <dbReference type="NCBI Taxonomy" id="4874"/>
    <lineage>
        <taxon>Eukaryota</taxon>
        <taxon>Fungi</taxon>
        <taxon>Fungi incertae sedis</taxon>
        <taxon>Mucoromycota</taxon>
        <taxon>Glomeromycotina</taxon>
        <taxon>Glomeromycetes</taxon>
        <taxon>Diversisporales</taxon>
        <taxon>Gigasporaceae</taxon>
        <taxon>Gigaspora</taxon>
    </lineage>
</organism>
<protein>
    <submittedName>
        <fullName evidence="5">24064_t:CDS:1</fullName>
    </submittedName>
</protein>
<dbReference type="Pfam" id="PF00069">
    <property type="entry name" value="Pkinase"/>
    <property type="match status" value="1"/>
</dbReference>
<reference evidence="5 6" key="1">
    <citation type="submission" date="2021-06" db="EMBL/GenBank/DDBJ databases">
        <authorList>
            <person name="Kallberg Y."/>
            <person name="Tangrot J."/>
            <person name="Rosling A."/>
        </authorList>
    </citation>
    <scope>NUCLEOTIDE SEQUENCE [LARGE SCALE GENOMIC DNA]</scope>
    <source>
        <strain evidence="5 6">120-4 pot B 10/14</strain>
    </source>
</reference>
<dbReference type="PROSITE" id="PS00108">
    <property type="entry name" value="PROTEIN_KINASE_ST"/>
    <property type="match status" value="1"/>
</dbReference>
<dbReference type="Gene3D" id="1.10.510.10">
    <property type="entry name" value="Transferase(Phosphotransferase) domain 1"/>
    <property type="match status" value="1"/>
</dbReference>
<dbReference type="SMART" id="SM00220">
    <property type="entry name" value="S_TKc"/>
    <property type="match status" value="1"/>
</dbReference>